<proteinExistence type="predicted"/>
<evidence type="ECO:0000313" key="2">
    <source>
        <dbReference type="Proteomes" id="UP000692954"/>
    </source>
</evidence>
<protein>
    <submittedName>
        <fullName evidence="1">Uncharacterized protein</fullName>
    </submittedName>
</protein>
<comment type="caution">
    <text evidence="1">The sequence shown here is derived from an EMBL/GenBank/DDBJ whole genome shotgun (WGS) entry which is preliminary data.</text>
</comment>
<accession>A0A8S1RFZ3</accession>
<name>A0A8S1RFZ3_9CILI</name>
<dbReference type="EMBL" id="CAJJDN010000164">
    <property type="protein sequence ID" value="CAD8125980.1"/>
    <property type="molecule type" value="Genomic_DNA"/>
</dbReference>
<organism evidence="1 2">
    <name type="scientific">Paramecium sonneborni</name>
    <dbReference type="NCBI Taxonomy" id="65129"/>
    <lineage>
        <taxon>Eukaryota</taxon>
        <taxon>Sar</taxon>
        <taxon>Alveolata</taxon>
        <taxon>Ciliophora</taxon>
        <taxon>Intramacronucleata</taxon>
        <taxon>Oligohymenophorea</taxon>
        <taxon>Peniculida</taxon>
        <taxon>Parameciidae</taxon>
        <taxon>Paramecium</taxon>
    </lineage>
</organism>
<evidence type="ECO:0000313" key="1">
    <source>
        <dbReference type="EMBL" id="CAD8125980.1"/>
    </source>
</evidence>
<reference evidence="1" key="1">
    <citation type="submission" date="2021-01" db="EMBL/GenBank/DDBJ databases">
        <authorList>
            <consortium name="Genoscope - CEA"/>
            <person name="William W."/>
        </authorList>
    </citation>
    <scope>NUCLEOTIDE SEQUENCE</scope>
</reference>
<gene>
    <name evidence="1" type="ORF">PSON_ATCC_30995.1.T1640002</name>
</gene>
<dbReference type="AlphaFoldDB" id="A0A8S1RFZ3"/>
<sequence length="88" mass="11050">MEYRCQEQKEFNKNTSHINWCILICHLSKWSFLFKYNIFKFKIYLLIFFKLFDCCQDMNCAFYQILMMMQMKKSTFQSVQCWKYLMEN</sequence>
<dbReference type="Proteomes" id="UP000692954">
    <property type="component" value="Unassembled WGS sequence"/>
</dbReference>
<keyword evidence="2" id="KW-1185">Reference proteome</keyword>